<proteinExistence type="inferred from homology"/>
<dbReference type="Gene3D" id="1.10.510.10">
    <property type="entry name" value="Transferase(Phosphotransferase) domain 1"/>
    <property type="match status" value="1"/>
</dbReference>
<dbReference type="GO" id="GO:0005524">
    <property type="term" value="F:ATP binding"/>
    <property type="evidence" value="ECO:0007669"/>
    <property type="project" value="InterPro"/>
</dbReference>
<name>A0A0D2WJ85_CAPO3</name>
<dbReference type="InterPro" id="IPR011009">
    <property type="entry name" value="Kinase-like_dom_sf"/>
</dbReference>
<keyword evidence="4" id="KW-0808">Transferase</keyword>
<evidence type="ECO:0000313" key="5">
    <source>
        <dbReference type="Proteomes" id="UP000008743"/>
    </source>
</evidence>
<feature type="compositionally biased region" description="Low complexity" evidence="2">
    <location>
        <begin position="373"/>
        <end position="386"/>
    </location>
</feature>
<sequence length="429" mass="47458">MSLLRDLLGGSGASAPPSAAAVSLSRSSASFQATNDRHDYEMVQLIGIKASGAHSVYLCKFKPTQALVAVKKVSLEHVEYSAWEAEMEELRRLRWLKHPNIISVSHTFISRHELYVVSPFFSGGSCGTLLQHTFKSGLSEPLIAYLLRETLRALAYIHSNWFIHRDVKASNIMFDSTGAVALRDLSHAVSMLRDGKRQYIAYQFAGSSPESVPWTAPEVLEQNLLGYDNKADIYSLGITALELATGQAPYYGLPPTKILLLKLLGPSPRLEDMILDSHMRFSKSFRTFIDLCLNPDPNERPSALKLLDHPFFKQVRRRSSLIPQLVQSIPPLTQRIKRDSAWSATLAASSEDLRIFDDESARSSAMLDDQDNGQDNGQYNGQDNGQPANYAGDDSMLDAADSVATLQPTFSAAQVHDLNAPELKESECL</sequence>
<dbReference type="AlphaFoldDB" id="A0A0D2WJ85"/>
<dbReference type="SUPFAM" id="SSF56112">
    <property type="entry name" value="Protein kinase-like (PK-like)"/>
    <property type="match status" value="1"/>
</dbReference>
<evidence type="ECO:0000313" key="4">
    <source>
        <dbReference type="EMBL" id="KJE89363.1"/>
    </source>
</evidence>
<comment type="similarity">
    <text evidence="1">Belongs to the protein kinase superfamily. STE Ser/Thr protein kinase family. STE20 subfamily.</text>
</comment>
<dbReference type="GO" id="GO:0043539">
    <property type="term" value="F:protein serine/threonine kinase activator activity"/>
    <property type="evidence" value="ECO:0007669"/>
    <property type="project" value="InterPro"/>
</dbReference>
<dbReference type="PhylomeDB" id="A0A0D2WJ85"/>
<dbReference type="InterPro" id="IPR008271">
    <property type="entry name" value="Ser/Thr_kinase_AS"/>
</dbReference>
<dbReference type="InterPro" id="IPR000719">
    <property type="entry name" value="Prot_kinase_dom"/>
</dbReference>
<feature type="domain" description="Protein kinase" evidence="3">
    <location>
        <begin position="40"/>
        <end position="312"/>
    </location>
</feature>
<dbReference type="Gene3D" id="3.30.200.20">
    <property type="entry name" value="Phosphorylase Kinase, domain 1"/>
    <property type="match status" value="1"/>
</dbReference>
<keyword evidence="5" id="KW-1185">Reference proteome</keyword>
<keyword evidence="4" id="KW-0418">Kinase</keyword>
<evidence type="ECO:0000259" key="3">
    <source>
        <dbReference type="PROSITE" id="PS50011"/>
    </source>
</evidence>
<reference evidence="5" key="1">
    <citation type="submission" date="2011-02" db="EMBL/GenBank/DDBJ databases">
        <title>The Genome Sequence of Capsaspora owczarzaki ATCC 30864.</title>
        <authorList>
            <person name="Russ C."/>
            <person name="Cuomo C."/>
            <person name="Burger G."/>
            <person name="Gray M.W."/>
            <person name="Holland P.W.H."/>
            <person name="King N."/>
            <person name="Lang F.B.F."/>
            <person name="Roger A.J."/>
            <person name="Ruiz-Trillo I."/>
            <person name="Young S.K."/>
            <person name="Zeng Q."/>
            <person name="Gargeya S."/>
            <person name="Alvarado L."/>
            <person name="Berlin A."/>
            <person name="Chapman S.B."/>
            <person name="Chen Z."/>
            <person name="Freedman E."/>
            <person name="Gellesch M."/>
            <person name="Goldberg J."/>
            <person name="Griggs A."/>
            <person name="Gujja S."/>
            <person name="Heilman E."/>
            <person name="Heiman D."/>
            <person name="Howarth C."/>
            <person name="Mehta T."/>
            <person name="Neiman D."/>
            <person name="Pearson M."/>
            <person name="Roberts A."/>
            <person name="Saif S."/>
            <person name="Shea T."/>
            <person name="Shenoy N."/>
            <person name="Sisk P."/>
            <person name="Stolte C."/>
            <person name="Sykes S."/>
            <person name="White J."/>
            <person name="Yandava C."/>
            <person name="Haas B."/>
            <person name="Nusbaum C."/>
            <person name="Birren B."/>
        </authorList>
    </citation>
    <scope>NUCLEOTIDE SEQUENCE</scope>
    <source>
        <strain evidence="5">ATCC 30864</strain>
    </source>
</reference>
<dbReference type="GO" id="GO:1902554">
    <property type="term" value="C:serine/threonine protein kinase complex"/>
    <property type="evidence" value="ECO:0007669"/>
    <property type="project" value="TreeGrafter"/>
</dbReference>
<dbReference type="Pfam" id="PF00069">
    <property type="entry name" value="Pkinase"/>
    <property type="match status" value="1"/>
</dbReference>
<dbReference type="GO" id="GO:0004672">
    <property type="term" value="F:protein kinase activity"/>
    <property type="evidence" value="ECO:0007669"/>
    <property type="project" value="InterPro"/>
</dbReference>
<dbReference type="Proteomes" id="UP000008743">
    <property type="component" value="Unassembled WGS sequence"/>
</dbReference>
<dbReference type="PROSITE" id="PS00108">
    <property type="entry name" value="PROTEIN_KINASE_ST"/>
    <property type="match status" value="1"/>
</dbReference>
<dbReference type="OrthoDB" id="840771at2759"/>
<dbReference type="PANTHER" id="PTHR48014">
    <property type="entry name" value="SERINE/THREONINE-PROTEIN KINASE FRAY2"/>
    <property type="match status" value="1"/>
</dbReference>
<dbReference type="InParanoid" id="A0A0D2WJ85"/>
<feature type="region of interest" description="Disordered" evidence="2">
    <location>
        <begin position="365"/>
        <end position="394"/>
    </location>
</feature>
<dbReference type="PROSITE" id="PS50011">
    <property type="entry name" value="PROTEIN_KINASE_DOM"/>
    <property type="match status" value="1"/>
</dbReference>
<dbReference type="STRING" id="595528.A0A0D2WJ85"/>
<dbReference type="EMBL" id="KE346360">
    <property type="protein sequence ID" value="KJE89363.1"/>
    <property type="molecule type" value="Genomic_DNA"/>
</dbReference>
<gene>
    <name evidence="4" type="ORF">CAOG_000846</name>
</gene>
<evidence type="ECO:0000256" key="2">
    <source>
        <dbReference type="SAM" id="MobiDB-lite"/>
    </source>
</evidence>
<protein>
    <submittedName>
        <fullName evidence="4">STE/STE20 protein kinase</fullName>
    </submittedName>
</protein>
<accession>A0A0D2WJ85</accession>
<evidence type="ECO:0000256" key="1">
    <source>
        <dbReference type="ARBA" id="ARBA00008874"/>
    </source>
</evidence>
<dbReference type="SMART" id="SM00220">
    <property type="entry name" value="S_TKc"/>
    <property type="match status" value="1"/>
</dbReference>
<dbReference type="InterPro" id="IPR047173">
    <property type="entry name" value="STRAD_A/B-like"/>
</dbReference>
<dbReference type="PANTHER" id="PTHR48014:SF21">
    <property type="entry name" value="SERINE_THREONINE-PROTEIN KINASE FRAY2"/>
    <property type="match status" value="1"/>
</dbReference>
<dbReference type="GO" id="GO:0006611">
    <property type="term" value="P:protein export from nucleus"/>
    <property type="evidence" value="ECO:0007669"/>
    <property type="project" value="TreeGrafter"/>
</dbReference>
<organism evidence="4 5">
    <name type="scientific">Capsaspora owczarzaki (strain ATCC 30864)</name>
    <dbReference type="NCBI Taxonomy" id="595528"/>
    <lineage>
        <taxon>Eukaryota</taxon>
        <taxon>Filasterea</taxon>
        <taxon>Capsaspora</taxon>
    </lineage>
</organism>